<evidence type="ECO:0000313" key="2">
    <source>
        <dbReference type="EMBL" id="TDU67207.1"/>
    </source>
</evidence>
<dbReference type="InterPro" id="IPR037883">
    <property type="entry name" value="Knr4/Smi1-like_sf"/>
</dbReference>
<dbReference type="OrthoDB" id="3375677at2"/>
<comment type="caution">
    <text evidence="2">The sequence shown here is derived from an EMBL/GenBank/DDBJ whole genome shotgun (WGS) entry which is preliminary data.</text>
</comment>
<organism evidence="2 3">
    <name type="scientific">Prosthecobacter fusiformis</name>
    <dbReference type="NCBI Taxonomy" id="48464"/>
    <lineage>
        <taxon>Bacteria</taxon>
        <taxon>Pseudomonadati</taxon>
        <taxon>Verrucomicrobiota</taxon>
        <taxon>Verrucomicrobiia</taxon>
        <taxon>Verrucomicrobiales</taxon>
        <taxon>Verrucomicrobiaceae</taxon>
        <taxon>Prosthecobacter</taxon>
    </lineage>
</organism>
<name>A0A4R7RSB4_9BACT</name>
<keyword evidence="3" id="KW-1185">Reference proteome</keyword>
<protein>
    <recommendedName>
        <fullName evidence="1">Knr4/Smi1-like domain-containing protein</fullName>
    </recommendedName>
</protein>
<sequence>MKTLADIVRQAQDTTGCSVNSPTGMPVLPGSFTLPPDVQEFYALCGGLDMFPKEDWGWRIVKPSEFLRADQVVLELAYRDHPDDFDTTPSEGLYVVAVRGCGPDYISIDTHPARLGRCFDSYSGDHATENSRVVALSFTEMLNKLFEHRQEGYFWEEAFYGYFGQPDSNLKLQGRPSPKLPLP</sequence>
<dbReference type="Proteomes" id="UP000295662">
    <property type="component" value="Unassembled WGS sequence"/>
</dbReference>
<accession>A0A4R7RSB4</accession>
<gene>
    <name evidence="2" type="ORF">EI77_03409</name>
</gene>
<dbReference type="RefSeq" id="WP_133796428.1">
    <property type="nucleotide sequence ID" value="NZ_SOCA01000007.1"/>
</dbReference>
<evidence type="ECO:0000313" key="3">
    <source>
        <dbReference type="Proteomes" id="UP000295662"/>
    </source>
</evidence>
<reference evidence="2 3" key="1">
    <citation type="submission" date="2019-03" db="EMBL/GenBank/DDBJ databases">
        <title>Genomic Encyclopedia of Archaeal and Bacterial Type Strains, Phase II (KMG-II): from individual species to whole genera.</title>
        <authorList>
            <person name="Goeker M."/>
        </authorList>
    </citation>
    <scope>NUCLEOTIDE SEQUENCE [LARGE SCALE GENOMIC DNA]</scope>
    <source>
        <strain evidence="2 3">ATCC 25309</strain>
    </source>
</reference>
<dbReference type="AlphaFoldDB" id="A0A4R7RSB4"/>
<dbReference type="EMBL" id="SOCA01000007">
    <property type="protein sequence ID" value="TDU67207.1"/>
    <property type="molecule type" value="Genomic_DNA"/>
</dbReference>
<evidence type="ECO:0000259" key="1">
    <source>
        <dbReference type="Pfam" id="PF09346"/>
    </source>
</evidence>
<feature type="domain" description="Knr4/Smi1-like" evidence="1">
    <location>
        <begin position="32"/>
        <end position="144"/>
    </location>
</feature>
<dbReference type="SUPFAM" id="SSF160631">
    <property type="entry name" value="SMI1/KNR4-like"/>
    <property type="match status" value="1"/>
</dbReference>
<dbReference type="Pfam" id="PF09346">
    <property type="entry name" value="SMI1_KNR4"/>
    <property type="match status" value="1"/>
</dbReference>
<proteinExistence type="predicted"/>
<dbReference type="InterPro" id="IPR018958">
    <property type="entry name" value="Knr4/Smi1-like_dom"/>
</dbReference>